<dbReference type="STRING" id="6185.A0A094ZQC0"/>
<dbReference type="AlphaFoldDB" id="A0A094ZQC0"/>
<evidence type="ECO:0000259" key="2">
    <source>
        <dbReference type="PROSITE" id="PS50222"/>
    </source>
</evidence>
<dbReference type="PROSITE" id="PS00018">
    <property type="entry name" value="EF_HAND_1"/>
    <property type="match status" value="1"/>
</dbReference>
<dbReference type="Gene3D" id="1.10.238.10">
    <property type="entry name" value="EF-hand"/>
    <property type="match status" value="1"/>
</dbReference>
<protein>
    <recommendedName>
        <fullName evidence="2">EF-hand domain-containing protein</fullName>
    </recommendedName>
</protein>
<keyword evidence="1" id="KW-0106">Calcium</keyword>
<dbReference type="InterPro" id="IPR018247">
    <property type="entry name" value="EF_Hand_1_Ca_BS"/>
</dbReference>
<dbReference type="InterPro" id="IPR002048">
    <property type="entry name" value="EF_hand_dom"/>
</dbReference>
<gene>
    <name evidence="3" type="ORF">MS3_05244</name>
</gene>
<dbReference type="GO" id="GO:0005509">
    <property type="term" value="F:calcium ion binding"/>
    <property type="evidence" value="ECO:0007669"/>
    <property type="project" value="InterPro"/>
</dbReference>
<evidence type="ECO:0000313" key="3">
    <source>
        <dbReference type="EMBL" id="KGB36930.1"/>
    </source>
</evidence>
<dbReference type="InterPro" id="IPR011992">
    <property type="entry name" value="EF-hand-dom_pair"/>
</dbReference>
<sequence>MSSEQNMGNMIENCLMLLSSQLSEDDTRELVNELLKVIDTNNDNRIDIRELKMFPGDFLRLWVVFNTDWSSLKDH</sequence>
<feature type="domain" description="EF-hand" evidence="2">
    <location>
        <begin position="26"/>
        <end position="61"/>
    </location>
</feature>
<proteinExistence type="predicted"/>
<dbReference type="EMBL" id="KL250825">
    <property type="protein sequence ID" value="KGB36930.1"/>
    <property type="molecule type" value="Genomic_DNA"/>
</dbReference>
<accession>A0A094ZQC0</accession>
<evidence type="ECO:0000256" key="1">
    <source>
        <dbReference type="ARBA" id="ARBA00022837"/>
    </source>
</evidence>
<dbReference type="PROSITE" id="PS50222">
    <property type="entry name" value="EF_HAND_2"/>
    <property type="match status" value="1"/>
</dbReference>
<organism evidence="3">
    <name type="scientific">Schistosoma haematobium</name>
    <name type="common">Blood fluke</name>
    <dbReference type="NCBI Taxonomy" id="6185"/>
    <lineage>
        <taxon>Eukaryota</taxon>
        <taxon>Metazoa</taxon>
        <taxon>Spiralia</taxon>
        <taxon>Lophotrochozoa</taxon>
        <taxon>Platyhelminthes</taxon>
        <taxon>Trematoda</taxon>
        <taxon>Digenea</taxon>
        <taxon>Strigeidida</taxon>
        <taxon>Schistosomatoidea</taxon>
        <taxon>Schistosomatidae</taxon>
        <taxon>Schistosoma</taxon>
    </lineage>
</organism>
<reference evidence="3" key="1">
    <citation type="journal article" date="2012" name="Nat. Genet.">
        <title>Whole-genome sequence of Schistosoma haematobium.</title>
        <authorList>
            <person name="Young N.D."/>
            <person name="Jex A.R."/>
            <person name="Li B."/>
            <person name="Liu S."/>
            <person name="Yang L."/>
            <person name="Xiong Z."/>
            <person name="Li Y."/>
            <person name="Cantacessi C."/>
            <person name="Hall R.S."/>
            <person name="Xu X."/>
            <person name="Chen F."/>
            <person name="Wu X."/>
            <person name="Zerlotini A."/>
            <person name="Oliveira G."/>
            <person name="Hofmann A."/>
            <person name="Zhang G."/>
            <person name="Fang X."/>
            <person name="Kang Y."/>
            <person name="Campbell B.E."/>
            <person name="Loukas A."/>
            <person name="Ranganathan S."/>
            <person name="Rollinson D."/>
            <person name="Rinaldi G."/>
            <person name="Brindley P.J."/>
            <person name="Yang H."/>
            <person name="Wang J."/>
            <person name="Wang J."/>
            <person name="Gasser R.B."/>
        </authorList>
    </citation>
    <scope>NUCLEOTIDE SEQUENCE [LARGE SCALE GENOMIC DNA]</scope>
</reference>
<name>A0A094ZQC0_SCHHA</name>
<dbReference type="SUPFAM" id="SSF47473">
    <property type="entry name" value="EF-hand"/>
    <property type="match status" value="1"/>
</dbReference>